<name>A0A0F9EVK6_9ZZZZ</name>
<accession>A0A0F9EVK6</accession>
<dbReference type="EMBL" id="LAZR01023535">
    <property type="protein sequence ID" value="KKL78188.1"/>
    <property type="molecule type" value="Genomic_DNA"/>
</dbReference>
<evidence type="ECO:0000313" key="1">
    <source>
        <dbReference type="EMBL" id="KKL78188.1"/>
    </source>
</evidence>
<dbReference type="AlphaFoldDB" id="A0A0F9EVK6"/>
<organism evidence="1">
    <name type="scientific">marine sediment metagenome</name>
    <dbReference type="NCBI Taxonomy" id="412755"/>
    <lineage>
        <taxon>unclassified sequences</taxon>
        <taxon>metagenomes</taxon>
        <taxon>ecological metagenomes</taxon>
    </lineage>
</organism>
<proteinExistence type="predicted"/>
<reference evidence="1" key="1">
    <citation type="journal article" date="2015" name="Nature">
        <title>Complex archaea that bridge the gap between prokaryotes and eukaryotes.</title>
        <authorList>
            <person name="Spang A."/>
            <person name="Saw J.H."/>
            <person name="Jorgensen S.L."/>
            <person name="Zaremba-Niedzwiedzka K."/>
            <person name="Martijn J."/>
            <person name="Lind A.E."/>
            <person name="van Eijk R."/>
            <person name="Schleper C."/>
            <person name="Guy L."/>
            <person name="Ettema T.J."/>
        </authorList>
    </citation>
    <scope>NUCLEOTIDE SEQUENCE</scope>
</reference>
<comment type="caution">
    <text evidence="1">The sequence shown here is derived from an EMBL/GenBank/DDBJ whole genome shotgun (WGS) entry which is preliminary data.</text>
</comment>
<protein>
    <submittedName>
        <fullName evidence="1">Uncharacterized protein</fullName>
    </submittedName>
</protein>
<gene>
    <name evidence="1" type="ORF">LCGC14_2027310</name>
</gene>
<sequence>MLDIQALKFARLFRKQVGEVPLVLTRKEQLQFESNLMRGLDKARKKGKSTDRFEECYNEFRDAMDEERIVILPLR</sequence>